<feature type="compositionally biased region" description="Polar residues" evidence="1">
    <location>
        <begin position="157"/>
        <end position="167"/>
    </location>
</feature>
<feature type="region of interest" description="Disordered" evidence="1">
    <location>
        <begin position="320"/>
        <end position="370"/>
    </location>
</feature>
<feature type="compositionally biased region" description="Basic and acidic residues" evidence="1">
    <location>
        <begin position="328"/>
        <end position="346"/>
    </location>
</feature>
<dbReference type="Proteomes" id="UP000030669">
    <property type="component" value="Unassembled WGS sequence"/>
</dbReference>
<dbReference type="RefSeq" id="XP_007864169.1">
    <property type="nucleotide sequence ID" value="XM_007865978.1"/>
</dbReference>
<proteinExistence type="predicted"/>
<feature type="region of interest" description="Disordered" evidence="1">
    <location>
        <begin position="605"/>
        <end position="625"/>
    </location>
</feature>
<evidence type="ECO:0000256" key="1">
    <source>
        <dbReference type="SAM" id="MobiDB-lite"/>
    </source>
</evidence>
<feature type="region of interest" description="Disordered" evidence="1">
    <location>
        <begin position="70"/>
        <end position="129"/>
    </location>
</feature>
<dbReference type="AlphaFoldDB" id="S7RR04"/>
<feature type="signal peptide" evidence="2">
    <location>
        <begin position="1"/>
        <end position="20"/>
    </location>
</feature>
<sequence length="679" mass="71120">MRRHIFGIAALSWAATSALGGPMSSPTMHSSTVSSASPTASCIDSQFVACYSTPDHAAVYDHRRHYDAEEPSALPRLHQPGKMKRAVRNADYGSSPSGTTSDDSSPESTAAAHKRASYSISPEATMTGQASAVPVRLQFPSHQGHNAIQDREVQAMSAASNARSGSSEVPVPTGAIGLVGAHTAKTTEAPVPTSTGHPKREEDASTSTMCSMPGPPGLLKAPDAHGSQGPTTTHLGRREEDARTSVQSHKSSTEHPGATAIANVQDYDMPNMTRPTPHQKRHSEHDEEVAASRSSSTAHSSGAVPGILNVHPRALVPHVPNPAIYHKRHDDPRDDAMTSTMHDEGHLLLPTPPSHGVSSSMPSASHGAHAKRQAVLGVLIPSHHGQAPPSVSQVRAPEQPSFSPPASAPTGSGKSEEEASAPSPTPEGLPVKRHMGPLHSFVPQQSPTPGSVMMADFASSSSVSHSSGQQHSTKKADEMPVSTDQGLPSHTLPPREVPVTVSHNFSTHTLPTHTLAPRGVALPVSHNFSTHTLPTHTLAPRAVSLPVSHNFSTHTLPTHMAVPRQMHNADYSNGNGTAAQAQADPTAAAAQKRAVKVAAHLPTTENRAPYVPPGAKGSEGDAGKRGEEALIWSAARREVEATKSASASATHESLPAPTEKLENYAGMHKNGASGRERVA</sequence>
<dbReference type="GeneID" id="19301550"/>
<keyword evidence="2" id="KW-0732">Signal</keyword>
<name>S7RR04_GLOTA</name>
<reference evidence="3 4" key="1">
    <citation type="journal article" date="2012" name="Science">
        <title>The Paleozoic origin of enzymatic lignin decomposition reconstructed from 31 fungal genomes.</title>
        <authorList>
            <person name="Floudas D."/>
            <person name="Binder M."/>
            <person name="Riley R."/>
            <person name="Barry K."/>
            <person name="Blanchette R.A."/>
            <person name="Henrissat B."/>
            <person name="Martinez A.T."/>
            <person name="Otillar R."/>
            <person name="Spatafora J.W."/>
            <person name="Yadav J.S."/>
            <person name="Aerts A."/>
            <person name="Benoit I."/>
            <person name="Boyd A."/>
            <person name="Carlson A."/>
            <person name="Copeland A."/>
            <person name="Coutinho P.M."/>
            <person name="de Vries R.P."/>
            <person name="Ferreira P."/>
            <person name="Findley K."/>
            <person name="Foster B."/>
            <person name="Gaskell J."/>
            <person name="Glotzer D."/>
            <person name="Gorecki P."/>
            <person name="Heitman J."/>
            <person name="Hesse C."/>
            <person name="Hori C."/>
            <person name="Igarashi K."/>
            <person name="Jurgens J.A."/>
            <person name="Kallen N."/>
            <person name="Kersten P."/>
            <person name="Kohler A."/>
            <person name="Kuees U."/>
            <person name="Kumar T.K.A."/>
            <person name="Kuo A."/>
            <person name="LaButti K."/>
            <person name="Larrondo L.F."/>
            <person name="Lindquist E."/>
            <person name="Ling A."/>
            <person name="Lombard V."/>
            <person name="Lucas S."/>
            <person name="Lundell T."/>
            <person name="Martin R."/>
            <person name="McLaughlin D.J."/>
            <person name="Morgenstern I."/>
            <person name="Morin E."/>
            <person name="Murat C."/>
            <person name="Nagy L.G."/>
            <person name="Nolan M."/>
            <person name="Ohm R.A."/>
            <person name="Patyshakuliyeva A."/>
            <person name="Rokas A."/>
            <person name="Ruiz-Duenas F.J."/>
            <person name="Sabat G."/>
            <person name="Salamov A."/>
            <person name="Samejima M."/>
            <person name="Schmutz J."/>
            <person name="Slot J.C."/>
            <person name="St John F."/>
            <person name="Stenlid J."/>
            <person name="Sun H."/>
            <person name="Sun S."/>
            <person name="Syed K."/>
            <person name="Tsang A."/>
            <person name="Wiebenga A."/>
            <person name="Young D."/>
            <person name="Pisabarro A."/>
            <person name="Eastwood D.C."/>
            <person name="Martin F."/>
            <person name="Cullen D."/>
            <person name="Grigoriev I.V."/>
            <person name="Hibbett D.S."/>
        </authorList>
    </citation>
    <scope>NUCLEOTIDE SEQUENCE [LARGE SCALE GENOMIC DNA]</scope>
    <source>
        <strain evidence="3 4">ATCC 11539</strain>
    </source>
</reference>
<feature type="compositionally biased region" description="Low complexity" evidence="1">
    <location>
        <begin position="291"/>
        <end position="303"/>
    </location>
</feature>
<evidence type="ECO:0000313" key="3">
    <source>
        <dbReference type="EMBL" id="EPQ57000.1"/>
    </source>
</evidence>
<feature type="compositionally biased region" description="Low complexity" evidence="1">
    <location>
        <begin position="459"/>
        <end position="471"/>
    </location>
</feature>
<dbReference type="HOGENOM" id="CLU_404920_0_0_1"/>
<organism evidence="3 4">
    <name type="scientific">Gloeophyllum trabeum (strain ATCC 11539 / FP-39264 / Madison 617)</name>
    <name type="common">Brown rot fungus</name>
    <dbReference type="NCBI Taxonomy" id="670483"/>
    <lineage>
        <taxon>Eukaryota</taxon>
        <taxon>Fungi</taxon>
        <taxon>Dikarya</taxon>
        <taxon>Basidiomycota</taxon>
        <taxon>Agaricomycotina</taxon>
        <taxon>Agaricomycetes</taxon>
        <taxon>Gloeophyllales</taxon>
        <taxon>Gloeophyllaceae</taxon>
        <taxon>Gloeophyllum</taxon>
    </lineage>
</organism>
<feature type="region of interest" description="Disordered" evidence="1">
    <location>
        <begin position="382"/>
        <end position="494"/>
    </location>
</feature>
<feature type="region of interest" description="Disordered" evidence="1">
    <location>
        <begin position="154"/>
        <end position="305"/>
    </location>
</feature>
<protein>
    <submittedName>
        <fullName evidence="3">Uncharacterized protein</fullName>
    </submittedName>
</protein>
<dbReference type="KEGG" id="gtr:GLOTRDRAFT_127381"/>
<dbReference type="OrthoDB" id="10670022at2759"/>
<gene>
    <name evidence="3" type="ORF">GLOTRDRAFT_127381</name>
</gene>
<feature type="chain" id="PRO_5004544253" evidence="2">
    <location>
        <begin position="21"/>
        <end position="679"/>
    </location>
</feature>
<dbReference type="EMBL" id="KB469299">
    <property type="protein sequence ID" value="EPQ57000.1"/>
    <property type="molecule type" value="Genomic_DNA"/>
</dbReference>
<accession>S7RR04</accession>
<feature type="region of interest" description="Disordered" evidence="1">
    <location>
        <begin position="637"/>
        <end position="679"/>
    </location>
</feature>
<dbReference type="OMA" id="CPCTVTH"/>
<feature type="compositionally biased region" description="Polar residues" evidence="1">
    <location>
        <begin position="118"/>
        <end position="129"/>
    </location>
</feature>
<evidence type="ECO:0000313" key="4">
    <source>
        <dbReference type="Proteomes" id="UP000030669"/>
    </source>
</evidence>
<evidence type="ECO:0000256" key="2">
    <source>
        <dbReference type="SAM" id="SignalP"/>
    </source>
</evidence>
<feature type="compositionally biased region" description="Low complexity" evidence="1">
    <location>
        <begin position="93"/>
        <end position="103"/>
    </location>
</feature>
<keyword evidence="4" id="KW-1185">Reference proteome</keyword>